<feature type="domain" description="Ig-like" evidence="5">
    <location>
        <begin position="1"/>
        <end position="84"/>
    </location>
</feature>
<feature type="compositionally biased region" description="Gly residues" evidence="4">
    <location>
        <begin position="126"/>
        <end position="138"/>
    </location>
</feature>
<dbReference type="PANTHER" id="PTHR47633:SF4">
    <property type="entry name" value="MYOPALLADIN ISOFORM X1"/>
    <property type="match status" value="1"/>
</dbReference>
<evidence type="ECO:0000256" key="4">
    <source>
        <dbReference type="SAM" id="MobiDB-lite"/>
    </source>
</evidence>
<comment type="subcellular location">
    <subcellularLocation>
        <location evidence="1">Cytoplasm</location>
    </subcellularLocation>
</comment>
<feature type="compositionally biased region" description="Low complexity" evidence="4">
    <location>
        <begin position="139"/>
        <end position="148"/>
    </location>
</feature>
<keyword evidence="6" id="KW-1185">Reference proteome</keyword>
<dbReference type="InterPro" id="IPR003599">
    <property type="entry name" value="Ig_sub"/>
</dbReference>
<evidence type="ECO:0000256" key="3">
    <source>
        <dbReference type="ARBA" id="ARBA00023319"/>
    </source>
</evidence>
<dbReference type="InterPro" id="IPR007110">
    <property type="entry name" value="Ig-like_dom"/>
</dbReference>
<name>A0AAJ7X7K5_PETMA</name>
<organism evidence="6 7">
    <name type="scientific">Petromyzon marinus</name>
    <name type="common">Sea lamprey</name>
    <dbReference type="NCBI Taxonomy" id="7757"/>
    <lineage>
        <taxon>Eukaryota</taxon>
        <taxon>Metazoa</taxon>
        <taxon>Chordata</taxon>
        <taxon>Craniata</taxon>
        <taxon>Vertebrata</taxon>
        <taxon>Cyclostomata</taxon>
        <taxon>Hyperoartia</taxon>
        <taxon>Petromyzontiformes</taxon>
        <taxon>Petromyzontidae</taxon>
        <taxon>Petromyzon</taxon>
    </lineage>
</organism>
<dbReference type="SMART" id="SM00409">
    <property type="entry name" value="IG"/>
    <property type="match status" value="1"/>
</dbReference>
<dbReference type="GO" id="GO:0005737">
    <property type="term" value="C:cytoplasm"/>
    <property type="evidence" value="ECO:0007669"/>
    <property type="project" value="UniProtKB-SubCell"/>
</dbReference>
<keyword evidence="3" id="KW-0393">Immunoglobulin domain</keyword>
<dbReference type="InterPro" id="IPR013098">
    <property type="entry name" value="Ig_I-set"/>
</dbReference>
<evidence type="ECO:0000313" key="6">
    <source>
        <dbReference type="Proteomes" id="UP001318040"/>
    </source>
</evidence>
<sequence>MADQEIAQGRDACFRVKVSGEPAPSVSWYKDNVWIHEDARHHVREEARSVSSLSVLRVAAPDAGTYSCRAVNSAGTRQCQARLEVTAEAAWEEGPVRAVTAPAAIPPALPADADSDEQGDTKLGADPGGEGVGPGAGGAARFRSAAAGPRGGRGRHGHVRVLRVRPPQAGRRLVPPGPACRAVQRRDHGRRSVSCSSRVPMSGVPCASCTRRDVTSTSQWRVVNDLAWCAGGRGFDSDPDDCCCCIFGECVSLSPHGHVDFSPQSSSFSFHIYNQHAF</sequence>
<dbReference type="RefSeq" id="XP_032824464.1">
    <property type="nucleotide sequence ID" value="XM_032968573.1"/>
</dbReference>
<dbReference type="PANTHER" id="PTHR47633">
    <property type="entry name" value="IMMUNOGLOBULIN"/>
    <property type="match status" value="1"/>
</dbReference>
<reference evidence="7" key="1">
    <citation type="submission" date="2025-08" db="UniProtKB">
        <authorList>
            <consortium name="RefSeq"/>
        </authorList>
    </citation>
    <scope>IDENTIFICATION</scope>
    <source>
        <tissue evidence="7">Sperm</tissue>
    </source>
</reference>
<proteinExistence type="predicted"/>
<evidence type="ECO:0000256" key="1">
    <source>
        <dbReference type="ARBA" id="ARBA00004496"/>
    </source>
</evidence>
<dbReference type="KEGG" id="pmrn:116950644"/>
<keyword evidence="2" id="KW-0963">Cytoplasm</keyword>
<dbReference type="InterPro" id="IPR013783">
    <property type="entry name" value="Ig-like_fold"/>
</dbReference>
<dbReference type="SMART" id="SM00408">
    <property type="entry name" value="IGc2"/>
    <property type="match status" value="1"/>
</dbReference>
<dbReference type="InterPro" id="IPR036179">
    <property type="entry name" value="Ig-like_dom_sf"/>
</dbReference>
<dbReference type="PROSITE" id="PS50835">
    <property type="entry name" value="IG_LIKE"/>
    <property type="match status" value="1"/>
</dbReference>
<dbReference type="Gene3D" id="2.60.40.10">
    <property type="entry name" value="Immunoglobulins"/>
    <property type="match status" value="1"/>
</dbReference>
<protein>
    <submittedName>
        <fullName evidence="7">Hemicentin-1-like isoform X1</fullName>
    </submittedName>
</protein>
<dbReference type="InterPro" id="IPR003598">
    <property type="entry name" value="Ig_sub2"/>
</dbReference>
<feature type="region of interest" description="Disordered" evidence="4">
    <location>
        <begin position="106"/>
        <end position="157"/>
    </location>
</feature>
<dbReference type="SUPFAM" id="SSF48726">
    <property type="entry name" value="Immunoglobulin"/>
    <property type="match status" value="1"/>
</dbReference>
<evidence type="ECO:0000259" key="5">
    <source>
        <dbReference type="PROSITE" id="PS50835"/>
    </source>
</evidence>
<dbReference type="Proteomes" id="UP001318040">
    <property type="component" value="Chromosome 2"/>
</dbReference>
<accession>A0AAJ7X7K5</accession>
<evidence type="ECO:0000256" key="2">
    <source>
        <dbReference type="ARBA" id="ARBA00022490"/>
    </source>
</evidence>
<dbReference type="Pfam" id="PF07679">
    <property type="entry name" value="I-set"/>
    <property type="match status" value="1"/>
</dbReference>
<gene>
    <name evidence="7" type="primary">LOC116950644</name>
</gene>
<evidence type="ECO:0000313" key="7">
    <source>
        <dbReference type="RefSeq" id="XP_032824464.1"/>
    </source>
</evidence>
<dbReference type="AlphaFoldDB" id="A0AAJ7X7K5"/>
<dbReference type="FunFam" id="2.60.40.10:FF:000425">
    <property type="entry name" value="Myosin light chain kinase"/>
    <property type="match status" value="1"/>
</dbReference>